<gene>
    <name evidence="4" type="ORF">RGC78_15665</name>
</gene>
<dbReference type="Pfam" id="PF08719">
    <property type="entry name" value="NADAR"/>
    <property type="match status" value="1"/>
</dbReference>
<evidence type="ECO:0000256" key="1">
    <source>
        <dbReference type="ARBA" id="ARBA00000022"/>
    </source>
</evidence>
<evidence type="ECO:0000313" key="4">
    <source>
        <dbReference type="EMBL" id="MDR5588904.1"/>
    </source>
</evidence>
<evidence type="ECO:0000256" key="2">
    <source>
        <dbReference type="ARBA" id="ARBA00000751"/>
    </source>
</evidence>
<dbReference type="SUPFAM" id="SSF143990">
    <property type="entry name" value="YbiA-like"/>
    <property type="match status" value="1"/>
</dbReference>
<comment type="catalytic activity">
    <reaction evidence="1">
        <text>5-amino-6-(5-phospho-D-ribosylamino)uracil + H2O = 5,6-diaminouracil + D-ribose 5-phosphate</text>
        <dbReference type="Rhea" id="RHEA:55020"/>
        <dbReference type="ChEBI" id="CHEBI:15377"/>
        <dbReference type="ChEBI" id="CHEBI:46252"/>
        <dbReference type="ChEBI" id="CHEBI:58453"/>
        <dbReference type="ChEBI" id="CHEBI:78346"/>
    </reaction>
</comment>
<dbReference type="EMBL" id="JAVJAN010000071">
    <property type="protein sequence ID" value="MDR5588904.1"/>
    <property type="molecule type" value="Genomic_DNA"/>
</dbReference>
<keyword evidence="5" id="KW-1185">Reference proteome</keyword>
<dbReference type="Gene3D" id="1.10.357.40">
    <property type="entry name" value="YbiA-like"/>
    <property type="match status" value="1"/>
</dbReference>
<proteinExistence type="predicted"/>
<feature type="domain" description="NADAR" evidence="3">
    <location>
        <begin position="103"/>
        <end position="261"/>
    </location>
</feature>
<dbReference type="InterPro" id="IPR037238">
    <property type="entry name" value="YbiA-like_sf"/>
</dbReference>
<dbReference type="RefSeq" id="WP_252212399.1">
    <property type="nucleotide sequence ID" value="NZ_JAVJAN010000071.1"/>
</dbReference>
<sequence>MSNYDMNKLMAPLWIKYPNIPNGSIGWRMGDGESYSEKFYRWFSKLSEEKKNKYNELFEKPKMWEISTSFKNIKFWTKNGKPEYSRKQLIEDFSKRNKIKYTFFWGHQPSKNGEISTSCFSQWYESDFNIGHIKYFCMEQYMMSYKAKLFNDKEIEEKIMNSKHPKEIKALGRKIKNFDEDTWNKYKYSIILNGNYTKFTQNEELRKFLLNTKDRILVEASPYDNIWGIGMSKDNPNVEDPTAWKGENLLGFALTEVRNEISKVYKNYDKIDFDL</sequence>
<dbReference type="InterPro" id="IPR012816">
    <property type="entry name" value="NADAR"/>
</dbReference>
<dbReference type="Proteomes" id="UP001256646">
    <property type="component" value="Unassembled WGS sequence"/>
</dbReference>
<dbReference type="NCBIfam" id="TIGR02464">
    <property type="entry name" value="ribofla_fusion"/>
    <property type="match status" value="1"/>
</dbReference>
<dbReference type="CDD" id="cd15457">
    <property type="entry name" value="NADAR"/>
    <property type="match status" value="1"/>
</dbReference>
<comment type="catalytic activity">
    <reaction evidence="2">
        <text>2,5-diamino-6-hydroxy-4-(5-phosphoribosylamino)-pyrimidine + H2O = 2,5,6-triamino-4-hydroxypyrimidine + D-ribose 5-phosphate</text>
        <dbReference type="Rhea" id="RHEA:23436"/>
        <dbReference type="ChEBI" id="CHEBI:15377"/>
        <dbReference type="ChEBI" id="CHEBI:58614"/>
        <dbReference type="ChEBI" id="CHEBI:78346"/>
        <dbReference type="ChEBI" id="CHEBI:137796"/>
    </reaction>
</comment>
<accession>A0ABU1EKJ3</accession>
<protein>
    <submittedName>
        <fullName evidence="4">NADAR family protein</fullName>
    </submittedName>
</protein>
<reference evidence="4 5" key="1">
    <citation type="submission" date="2023-09" db="EMBL/GenBank/DDBJ databases">
        <authorList>
            <person name="Zhai L."/>
        </authorList>
    </citation>
    <scope>NUCLEOTIDE SEQUENCE [LARGE SCALE GENOMIC DNA]</scope>
    <source>
        <strain evidence="4 5">5 N-1</strain>
    </source>
</reference>
<organism evidence="4 5">
    <name type="scientific">Clostridium aquiflavi</name>
    <dbReference type="NCBI Taxonomy" id="3073603"/>
    <lineage>
        <taxon>Bacteria</taxon>
        <taxon>Bacillati</taxon>
        <taxon>Bacillota</taxon>
        <taxon>Clostridia</taxon>
        <taxon>Eubacteriales</taxon>
        <taxon>Clostridiaceae</taxon>
        <taxon>Clostridium</taxon>
    </lineage>
</organism>
<evidence type="ECO:0000259" key="3">
    <source>
        <dbReference type="Pfam" id="PF08719"/>
    </source>
</evidence>
<comment type="caution">
    <text evidence="4">The sequence shown here is derived from an EMBL/GenBank/DDBJ whole genome shotgun (WGS) entry which is preliminary data.</text>
</comment>
<name>A0ABU1EKJ3_9CLOT</name>
<evidence type="ECO:0000313" key="5">
    <source>
        <dbReference type="Proteomes" id="UP001256646"/>
    </source>
</evidence>